<keyword evidence="5 8" id="KW-0808">Transferase</keyword>
<dbReference type="SUPFAM" id="SSF55729">
    <property type="entry name" value="Acyl-CoA N-acyltransferases (Nat)"/>
    <property type="match status" value="1"/>
</dbReference>
<keyword evidence="6 8" id="KW-0012">Acyltransferase</keyword>
<evidence type="ECO:0000256" key="1">
    <source>
        <dbReference type="ARBA" id="ARBA00004978"/>
    </source>
</evidence>
<feature type="domain" description="N-acetyltransferase" evidence="9">
    <location>
        <begin position="5"/>
        <end position="158"/>
    </location>
</feature>
<proteinExistence type="inferred from homology"/>
<protein>
    <recommendedName>
        <fullName evidence="4 8">L-2,4-diaminobutyric acid acetyltransferase</fullName>
        <shortName evidence="8">DABA acetyltransferase</shortName>
        <ecNumber evidence="3 8">2.3.1.178</ecNumber>
    </recommendedName>
</protein>
<gene>
    <name evidence="8 10" type="primary">ectA</name>
    <name evidence="10" type="ORF">CJ669_00285</name>
</gene>
<evidence type="ECO:0000313" key="10">
    <source>
        <dbReference type="EMBL" id="PRM88974.1"/>
    </source>
</evidence>
<dbReference type="PROSITE" id="PS51186">
    <property type="entry name" value="GNAT"/>
    <property type="match status" value="1"/>
</dbReference>
<evidence type="ECO:0000256" key="8">
    <source>
        <dbReference type="RuleBase" id="RU365045"/>
    </source>
</evidence>
<comment type="pathway">
    <text evidence="1 8">Amine and polyamine biosynthesis; ectoine biosynthesis; L-ectoine from L-aspartate 4-semialdehyde: step 2/3.</text>
</comment>
<dbReference type="Gene3D" id="3.40.630.30">
    <property type="match status" value="1"/>
</dbReference>
<dbReference type="EMBL" id="NXGJ01000001">
    <property type="protein sequence ID" value="PRM88974.1"/>
    <property type="molecule type" value="Genomic_DNA"/>
</dbReference>
<dbReference type="InterPro" id="IPR016181">
    <property type="entry name" value="Acyl_CoA_acyltransferase"/>
</dbReference>
<dbReference type="InterPro" id="IPR000182">
    <property type="entry name" value="GNAT_dom"/>
</dbReference>
<evidence type="ECO:0000259" key="9">
    <source>
        <dbReference type="PROSITE" id="PS51186"/>
    </source>
</evidence>
<dbReference type="Pfam" id="PF00583">
    <property type="entry name" value="Acetyltransf_1"/>
    <property type="match status" value="1"/>
</dbReference>
<comment type="catalytic activity">
    <reaction evidence="7 8">
        <text>L-2,4-diaminobutanoate + acetyl-CoA = (2S)-4-acetamido-2-aminobutanoate + CoA + H(+)</text>
        <dbReference type="Rhea" id="RHEA:16901"/>
        <dbReference type="ChEBI" id="CHEBI:15378"/>
        <dbReference type="ChEBI" id="CHEBI:57287"/>
        <dbReference type="ChEBI" id="CHEBI:57288"/>
        <dbReference type="ChEBI" id="CHEBI:58761"/>
        <dbReference type="ChEBI" id="CHEBI:58929"/>
        <dbReference type="EC" id="2.3.1.178"/>
    </reaction>
</comment>
<dbReference type="AlphaFoldDB" id="A0A2S9SQV8"/>
<dbReference type="GO" id="GO:0033816">
    <property type="term" value="F:diaminobutyrate acetyltransferase activity"/>
    <property type="evidence" value="ECO:0007669"/>
    <property type="project" value="UniProtKB-EC"/>
</dbReference>
<comment type="similarity">
    <text evidence="2 8">Belongs to the acetyltransferase family. EctA subfamily.</text>
</comment>
<comment type="function">
    <text evidence="8">Catalyzes the acetylation of L-2,4-diaminobutyrate (DABA) to gamma-N-acetyl-alpha,gamma-diaminobutyric acid (ADABA) with acetyl coenzyme A.</text>
</comment>
<evidence type="ECO:0000256" key="6">
    <source>
        <dbReference type="ARBA" id="ARBA00023315"/>
    </source>
</evidence>
<dbReference type="NCBIfam" id="TIGR02406">
    <property type="entry name" value="ectoine_EctA"/>
    <property type="match status" value="1"/>
</dbReference>
<dbReference type="RefSeq" id="WP_105908206.1">
    <property type="nucleotide sequence ID" value="NZ_JAODBY010000002.1"/>
</dbReference>
<dbReference type="Proteomes" id="UP000239065">
    <property type="component" value="Unassembled WGS sequence"/>
</dbReference>
<dbReference type="UniPathway" id="UPA00067">
    <property type="reaction ID" value="UER00122"/>
</dbReference>
<name>A0A2S9SQV8_9BACT</name>
<organism evidence="10 11">
    <name type="scientific">Aliarcobacter cryaerophilus</name>
    <dbReference type="NCBI Taxonomy" id="28198"/>
    <lineage>
        <taxon>Bacteria</taxon>
        <taxon>Pseudomonadati</taxon>
        <taxon>Campylobacterota</taxon>
        <taxon>Epsilonproteobacteria</taxon>
        <taxon>Campylobacterales</taxon>
        <taxon>Arcobacteraceae</taxon>
        <taxon>Aliarcobacter</taxon>
    </lineage>
</organism>
<accession>A0A2S9SQV8</accession>
<dbReference type="GO" id="GO:0019491">
    <property type="term" value="P:ectoine biosynthetic process"/>
    <property type="evidence" value="ECO:0007669"/>
    <property type="project" value="UniProtKB-UniPathway"/>
</dbReference>
<evidence type="ECO:0000256" key="5">
    <source>
        <dbReference type="ARBA" id="ARBA00022679"/>
    </source>
</evidence>
<evidence type="ECO:0000313" key="11">
    <source>
        <dbReference type="Proteomes" id="UP000239065"/>
    </source>
</evidence>
<evidence type="ECO:0000256" key="4">
    <source>
        <dbReference type="ARBA" id="ARBA00017935"/>
    </source>
</evidence>
<dbReference type="CDD" id="cd04301">
    <property type="entry name" value="NAT_SF"/>
    <property type="match status" value="1"/>
</dbReference>
<dbReference type="InterPro" id="IPR012772">
    <property type="entry name" value="Ectoine_EctA"/>
</dbReference>
<evidence type="ECO:0000256" key="7">
    <source>
        <dbReference type="ARBA" id="ARBA00048924"/>
    </source>
</evidence>
<comment type="caution">
    <text evidence="10">The sequence shown here is derived from an EMBL/GenBank/DDBJ whole genome shotgun (WGS) entry which is preliminary data.</text>
</comment>
<sequence>MESRYTIREPEKNDAKQIYDLVKKSKVLDLNSHYLYLLQTTHFKNSCSVALFENQIVGFVSGYYLPNENDTLFIWQVAVDENHRGKNLALNLIDNIVSRKNIKYLISTVSPSNISSQRVFEKFAKKYEANIGKSTLFFIEDFVNSHEEEVQFKIGPIK</sequence>
<evidence type="ECO:0000256" key="3">
    <source>
        <dbReference type="ARBA" id="ARBA00012355"/>
    </source>
</evidence>
<evidence type="ECO:0000256" key="2">
    <source>
        <dbReference type="ARBA" id="ARBA00010712"/>
    </source>
</evidence>
<dbReference type="EC" id="2.3.1.178" evidence="3 8"/>
<reference evidence="10 11" key="1">
    <citation type="submission" date="2017-09" db="EMBL/GenBank/DDBJ databases">
        <title>Reassesment of A. cryaerophilus.</title>
        <authorList>
            <person name="Perez-Cataluna A."/>
            <person name="Collado L."/>
            <person name="Salgado O."/>
            <person name="Lefinanco V."/>
            <person name="Figueras M.J."/>
        </authorList>
    </citation>
    <scope>NUCLEOTIDE SEQUENCE [LARGE SCALE GENOMIC DNA]</scope>
    <source>
        <strain evidence="10 11">LMG 9861</strain>
    </source>
</reference>